<evidence type="ECO:0000313" key="1">
    <source>
        <dbReference type="EMBL" id="RHA76929.1"/>
    </source>
</evidence>
<proteinExistence type="predicted"/>
<accession>A0A413T1R1</accession>
<protein>
    <submittedName>
        <fullName evidence="1">Uncharacterized protein</fullName>
    </submittedName>
</protein>
<dbReference type="AlphaFoldDB" id="A0A413T1R1"/>
<dbReference type="GeneID" id="78405050"/>
<comment type="caution">
    <text evidence="1">The sequence shown here is derived from an EMBL/GenBank/DDBJ whole genome shotgun (WGS) entry which is preliminary data.</text>
</comment>
<evidence type="ECO:0000313" key="2">
    <source>
        <dbReference type="Proteomes" id="UP000283855"/>
    </source>
</evidence>
<reference evidence="1 2" key="1">
    <citation type="submission" date="2018-08" db="EMBL/GenBank/DDBJ databases">
        <title>A genome reference for cultivated species of the human gut microbiota.</title>
        <authorList>
            <person name="Zou Y."/>
            <person name="Xue W."/>
            <person name="Luo G."/>
        </authorList>
    </citation>
    <scope>NUCLEOTIDE SEQUENCE [LARGE SCALE GENOMIC DNA]</scope>
    <source>
        <strain evidence="1 2">AM42-38</strain>
    </source>
</reference>
<sequence length="180" mass="21083">MKYFLRIILLCCLFIHPADIFADQWLKGDTYTMKIFDGWVPSTTEKIEGQIGRRKIGRYNVTYTSRINIKESCSVEVLEYLNCKNGISVLQRDSLIYKESKKYRTIVWKKDNFSLRNVELHSIPERHPETGELESLKQKKWYIQGKKSLYVVIFSANDDKSYGKWVSKVESLTKTLSAHS</sequence>
<name>A0A413T1R1_9BACT</name>
<dbReference type="Proteomes" id="UP000283855">
    <property type="component" value="Unassembled WGS sequence"/>
</dbReference>
<dbReference type="EMBL" id="QSFT01000008">
    <property type="protein sequence ID" value="RHA76929.1"/>
    <property type="molecule type" value="Genomic_DNA"/>
</dbReference>
<dbReference type="RefSeq" id="WP_008140330.1">
    <property type="nucleotide sequence ID" value="NZ_CABJGD010000008.1"/>
</dbReference>
<gene>
    <name evidence="1" type="ORF">DW921_05275</name>
</gene>
<organism evidence="1 2">
    <name type="scientific">Phocaeicola coprophilus</name>
    <dbReference type="NCBI Taxonomy" id="387090"/>
    <lineage>
        <taxon>Bacteria</taxon>
        <taxon>Pseudomonadati</taxon>
        <taxon>Bacteroidota</taxon>
        <taxon>Bacteroidia</taxon>
        <taxon>Bacteroidales</taxon>
        <taxon>Bacteroidaceae</taxon>
        <taxon>Phocaeicola</taxon>
    </lineage>
</organism>